<feature type="transmembrane region" description="Helical" evidence="8">
    <location>
        <begin position="164"/>
        <end position="182"/>
    </location>
</feature>
<dbReference type="InterPro" id="IPR005828">
    <property type="entry name" value="MFS_sugar_transport-like"/>
</dbReference>
<gene>
    <name evidence="10" type="primary">105617109</name>
</gene>
<keyword evidence="2" id="KW-1003">Cell membrane</keyword>
<feature type="transmembrane region" description="Helical" evidence="8">
    <location>
        <begin position="549"/>
        <end position="566"/>
    </location>
</feature>
<dbReference type="InterPro" id="IPR020846">
    <property type="entry name" value="MFS_dom"/>
</dbReference>
<dbReference type="GO" id="GO:0005886">
    <property type="term" value="C:plasma membrane"/>
    <property type="evidence" value="ECO:0007669"/>
    <property type="project" value="UniProtKB-SubCell"/>
</dbReference>
<proteinExistence type="inferred from homology"/>
<name>A0A158N968_ATTCE</name>
<evidence type="ECO:0000256" key="7">
    <source>
        <dbReference type="ARBA" id="ARBA00024348"/>
    </source>
</evidence>
<feature type="transmembrane region" description="Helical" evidence="8">
    <location>
        <begin position="104"/>
        <end position="125"/>
    </location>
</feature>
<feature type="transmembrane region" description="Helical" evidence="8">
    <location>
        <begin position="605"/>
        <end position="626"/>
    </location>
</feature>
<dbReference type="OrthoDB" id="4142200at2759"/>
<feature type="transmembrane region" description="Helical" evidence="8">
    <location>
        <begin position="809"/>
        <end position="834"/>
    </location>
</feature>
<comment type="subcellular location">
    <subcellularLocation>
        <location evidence="1">Cell membrane</location>
        <topology evidence="1">Multi-pass membrane protein</topology>
    </subcellularLocation>
</comment>
<reference evidence="11" key="1">
    <citation type="journal article" date="2011" name="PLoS Genet.">
        <title>The genome sequence of the leaf-cutter ant Atta cephalotes reveals insights into its obligate symbiotic lifestyle.</title>
        <authorList>
            <person name="Suen G."/>
            <person name="Teiling C."/>
            <person name="Li L."/>
            <person name="Holt C."/>
            <person name="Abouheif E."/>
            <person name="Bornberg-Bauer E."/>
            <person name="Bouffard P."/>
            <person name="Caldera E.J."/>
            <person name="Cash E."/>
            <person name="Cavanaugh A."/>
            <person name="Denas O."/>
            <person name="Elhaik E."/>
            <person name="Fave M.J."/>
            <person name="Gadau J."/>
            <person name="Gibson J.D."/>
            <person name="Graur D."/>
            <person name="Grubbs K.J."/>
            <person name="Hagen D.E."/>
            <person name="Harkins T.T."/>
            <person name="Helmkampf M."/>
            <person name="Hu H."/>
            <person name="Johnson B.R."/>
            <person name="Kim J."/>
            <person name="Marsh S.E."/>
            <person name="Moeller J.A."/>
            <person name="Munoz-Torres M.C."/>
            <person name="Murphy M.C."/>
            <person name="Naughton M.C."/>
            <person name="Nigam S."/>
            <person name="Overson R."/>
            <person name="Rajakumar R."/>
            <person name="Reese J.T."/>
            <person name="Scott J.J."/>
            <person name="Smith C.R."/>
            <person name="Tao S."/>
            <person name="Tsutsui N.D."/>
            <person name="Viljakainen L."/>
            <person name="Wissler L."/>
            <person name="Yandell M.D."/>
            <person name="Zimmer F."/>
            <person name="Taylor J."/>
            <person name="Slater S.C."/>
            <person name="Clifton S.W."/>
            <person name="Warren W.C."/>
            <person name="Elsik C.G."/>
            <person name="Smith C.D."/>
            <person name="Weinstock G.M."/>
            <person name="Gerardo N.M."/>
            <person name="Currie C.R."/>
        </authorList>
    </citation>
    <scope>NUCLEOTIDE SEQUENCE [LARGE SCALE GENOMIC DNA]</scope>
</reference>
<dbReference type="PRINTS" id="PR00171">
    <property type="entry name" value="SUGRTRNSPORT"/>
</dbReference>
<dbReference type="Pfam" id="PF00083">
    <property type="entry name" value="Sugar_tr"/>
    <property type="match status" value="2"/>
</dbReference>
<feature type="transmembrane region" description="Helical" evidence="8">
    <location>
        <begin position="378"/>
        <end position="400"/>
    </location>
</feature>
<dbReference type="SUPFAM" id="SSF103473">
    <property type="entry name" value="MFS general substrate transporter"/>
    <property type="match status" value="2"/>
</dbReference>
<evidence type="ECO:0000256" key="4">
    <source>
        <dbReference type="ARBA" id="ARBA00022989"/>
    </source>
</evidence>
<dbReference type="EnsemblMetazoa" id="XM_012198686.1">
    <property type="protein sequence ID" value="XP_012054076.1"/>
    <property type="gene ID" value="LOC105617109"/>
</dbReference>
<reference evidence="10" key="2">
    <citation type="submission" date="2016-04" db="UniProtKB">
        <authorList>
            <consortium name="EnsemblMetazoa"/>
        </authorList>
    </citation>
    <scope>IDENTIFICATION</scope>
</reference>
<feature type="transmembrane region" description="Helical" evidence="8">
    <location>
        <begin position="137"/>
        <end position="158"/>
    </location>
</feature>
<sequence>MKKVYLAAIAGNLGSLSVGLNMGWASPSIPLLINGDGAGYPVRLNLQEISWVTSLFTLGAVPGCIISALTVNIIGRKNTMLFSAVPSAIGWLLIVFATSSPDLYISRFLSGLAMGMHVTVMPMYLGEISPANIRGYLGSMLIVAMKLGVLIEFTIGPFLSVKNLAFISLAAPCLFVVIFIWLPESPYYLIRCDAKEKAINSLIQLRGKKDVYKEADTIEQSVKVDLANKAGFRELLFIPGNRRALTTLVCLVIFQQLSGSQALLQYAQIIFDKMNSNLEGKYLTIILGAMQLVCTIVCMIITDCSGRKLLLTISAIGTACSTAIVATYFHLQYNHVDISNITWLPAIGVILFIVMYGLGLSVLPFTMAGELFSMNVKALGNMIGMMTMTIVAFVVTNLYLIISEGAGVHTPFWIFTACCFVAAIFTFFYVPETKGKTLEQIQRKLHNPSNTSTNNINIPLFTYRLTIIMKKLYLAAIAGNLGVLSVAFFVGWASPSLPLLLHGDDAKYPVRLNLKEASWVTALLSIGAAAGSVISALIVNIIGRKNTMLFTIVPSIIAWLLIVFATSSWELYISRFISGLALGIISMSTPMYVSEISPADIRGNLGSILAVAGKLGILIEFTIGPFLSVRNLALVSLVGPCLFLVTFIWLPESPYHLMRCNTKQKAINSLVQLRGKEDVYKEADSIEQFVKDDLANKAGIHELLFIPGNRRALITLLCLALVQQLSGSQAVMQYAQLIFDEMDGNLEGKYLTMILGVMQLICAIVSMFITDCSGRKSWLMISTIGSACSTAMVATYFHLQYYHMDTSNIIWLPAIGVILYRVMFSLGLGVLPFTMGGELFPMNVKALGIMIGIMTIHITAFVVESLYLVVSESTGMHTPFWIFTMCSLAGALFTIFYVPETKGRTLEQIQKKLHGSSKQEELKNEVFSSVNI</sequence>
<feature type="domain" description="Major facilitator superfamily (MFS) profile" evidence="9">
    <location>
        <begin position="3"/>
        <end position="434"/>
    </location>
</feature>
<dbReference type="KEGG" id="acep:105617109"/>
<feature type="transmembrane region" description="Helical" evidence="8">
    <location>
        <begin position="343"/>
        <end position="366"/>
    </location>
</feature>
<dbReference type="Proteomes" id="UP000005205">
    <property type="component" value="Unassembled WGS sequence"/>
</dbReference>
<organism evidence="10 11">
    <name type="scientific">Atta cephalotes</name>
    <name type="common">Leafcutter ant</name>
    <dbReference type="NCBI Taxonomy" id="12957"/>
    <lineage>
        <taxon>Eukaryota</taxon>
        <taxon>Metazoa</taxon>
        <taxon>Ecdysozoa</taxon>
        <taxon>Arthropoda</taxon>
        <taxon>Hexapoda</taxon>
        <taxon>Insecta</taxon>
        <taxon>Pterygota</taxon>
        <taxon>Neoptera</taxon>
        <taxon>Endopterygota</taxon>
        <taxon>Hymenoptera</taxon>
        <taxon>Apocrita</taxon>
        <taxon>Aculeata</taxon>
        <taxon>Formicoidea</taxon>
        <taxon>Formicidae</taxon>
        <taxon>Myrmicinae</taxon>
        <taxon>Atta</taxon>
    </lineage>
</organism>
<evidence type="ECO:0000256" key="3">
    <source>
        <dbReference type="ARBA" id="ARBA00022692"/>
    </source>
</evidence>
<feature type="transmembrane region" description="Helical" evidence="8">
    <location>
        <begin position="519"/>
        <end position="542"/>
    </location>
</feature>
<evidence type="ECO:0000256" key="6">
    <source>
        <dbReference type="ARBA" id="ARBA00023180"/>
    </source>
</evidence>
<comment type="similarity">
    <text evidence="7">Belongs to the major facilitator superfamily. Sugar transporter (TC 2.A.1.1) family. Trehalose transporter subfamily.</text>
</comment>
<dbReference type="InterPro" id="IPR005829">
    <property type="entry name" value="Sugar_transporter_CS"/>
</dbReference>
<protein>
    <recommendedName>
        <fullName evidence="9">Major facilitator superfamily (MFS) profile domain-containing protein</fullName>
    </recommendedName>
</protein>
<dbReference type="PROSITE" id="PS50850">
    <property type="entry name" value="MFS"/>
    <property type="match status" value="2"/>
</dbReference>
<keyword evidence="5 8" id="KW-0472">Membrane</keyword>
<feature type="transmembrane region" description="Helical" evidence="8">
    <location>
        <begin position="632"/>
        <end position="650"/>
    </location>
</feature>
<feature type="transmembrane region" description="Helical" evidence="8">
    <location>
        <begin position="846"/>
        <end position="868"/>
    </location>
</feature>
<accession>A0A158N968</accession>
<feature type="domain" description="Major facilitator superfamily (MFS) profile" evidence="9">
    <location>
        <begin position="471"/>
        <end position="902"/>
    </location>
</feature>
<feature type="transmembrane region" description="Helical" evidence="8">
    <location>
        <begin position="777"/>
        <end position="797"/>
    </location>
</feature>
<dbReference type="PROSITE" id="PS00217">
    <property type="entry name" value="SUGAR_TRANSPORT_2"/>
    <property type="match status" value="2"/>
</dbReference>
<evidence type="ECO:0000256" key="2">
    <source>
        <dbReference type="ARBA" id="ARBA00022475"/>
    </source>
</evidence>
<evidence type="ECO:0000259" key="9">
    <source>
        <dbReference type="PROSITE" id="PS50850"/>
    </source>
</evidence>
<dbReference type="InterPro" id="IPR036259">
    <property type="entry name" value="MFS_trans_sf"/>
</dbReference>
<evidence type="ECO:0000256" key="1">
    <source>
        <dbReference type="ARBA" id="ARBA00004651"/>
    </source>
</evidence>
<dbReference type="InParanoid" id="A0A158N968"/>
<dbReference type="EMBL" id="ADTU01008755">
    <property type="status" value="NOT_ANNOTATED_CDS"/>
    <property type="molecule type" value="Genomic_DNA"/>
</dbReference>
<dbReference type="Gene3D" id="1.20.1250.20">
    <property type="entry name" value="MFS general substrate transporter like domains"/>
    <property type="match status" value="2"/>
</dbReference>
<keyword evidence="6" id="KW-0325">Glycoprotein</keyword>
<dbReference type="AlphaFoldDB" id="A0A158N968"/>
<dbReference type="GO" id="GO:0022857">
    <property type="term" value="F:transmembrane transporter activity"/>
    <property type="evidence" value="ECO:0007669"/>
    <property type="project" value="InterPro"/>
</dbReference>
<dbReference type="PANTHER" id="PTHR48021">
    <property type="match status" value="1"/>
</dbReference>
<dbReference type="PANTHER" id="PTHR48021:SF46">
    <property type="entry name" value="MAJOR FACILITATOR SUPERFAMILY (MFS) PROFILE DOMAIN-CONTAINING PROTEIN"/>
    <property type="match status" value="1"/>
</dbReference>
<keyword evidence="3 8" id="KW-0812">Transmembrane</keyword>
<feature type="transmembrane region" description="Helical" evidence="8">
    <location>
        <begin position="412"/>
        <end position="430"/>
    </location>
</feature>
<dbReference type="InterPro" id="IPR003663">
    <property type="entry name" value="Sugar/inositol_transpt"/>
</dbReference>
<feature type="transmembrane region" description="Helical" evidence="8">
    <location>
        <begin position="309"/>
        <end position="331"/>
    </location>
</feature>
<dbReference type="InterPro" id="IPR050549">
    <property type="entry name" value="MFS_Trehalose_Transporter"/>
</dbReference>
<feature type="transmembrane region" description="Helical" evidence="8">
    <location>
        <begin position="572"/>
        <end position="593"/>
    </location>
</feature>
<evidence type="ECO:0000256" key="8">
    <source>
        <dbReference type="SAM" id="Phobius"/>
    </source>
</evidence>
<feature type="transmembrane region" description="Helical" evidence="8">
    <location>
        <begin position="712"/>
        <end position="730"/>
    </location>
</feature>
<feature type="transmembrane region" description="Helical" evidence="8">
    <location>
        <begin position="49"/>
        <end position="74"/>
    </location>
</feature>
<feature type="transmembrane region" description="Helical" evidence="8">
    <location>
        <begin position="472"/>
        <end position="493"/>
    </location>
</feature>
<dbReference type="eggNOG" id="KOG0254">
    <property type="taxonomic scope" value="Eukaryota"/>
</dbReference>
<feature type="transmembrane region" description="Helical" evidence="8">
    <location>
        <begin position="81"/>
        <end position="98"/>
    </location>
</feature>
<evidence type="ECO:0000313" key="10">
    <source>
        <dbReference type="EnsemblMetazoa" id="XP_012054076.1"/>
    </source>
</evidence>
<keyword evidence="4 8" id="KW-1133">Transmembrane helix</keyword>
<evidence type="ECO:0000313" key="11">
    <source>
        <dbReference type="Proteomes" id="UP000005205"/>
    </source>
</evidence>
<feature type="transmembrane region" description="Helical" evidence="8">
    <location>
        <begin position="880"/>
        <end position="898"/>
    </location>
</feature>
<evidence type="ECO:0000256" key="5">
    <source>
        <dbReference type="ARBA" id="ARBA00023136"/>
    </source>
</evidence>
<keyword evidence="11" id="KW-1185">Reference proteome</keyword>
<feature type="transmembrane region" description="Helical" evidence="8">
    <location>
        <begin position="245"/>
        <end position="270"/>
    </location>
</feature>
<feature type="transmembrane region" description="Helical" evidence="8">
    <location>
        <begin position="282"/>
        <end position="302"/>
    </location>
</feature>
<dbReference type="FunFam" id="1.20.1250.20:FF:000055">
    <property type="entry name" value="Facilitated trehalose transporter Tret1-2 homolog"/>
    <property type="match status" value="2"/>
</dbReference>
<feature type="transmembrane region" description="Helical" evidence="8">
    <location>
        <begin position="750"/>
        <end position="770"/>
    </location>
</feature>